<accession>A0A229X624</accession>
<evidence type="ECO:0000313" key="2">
    <source>
        <dbReference type="Proteomes" id="UP000813423"/>
    </source>
</evidence>
<organism evidence="1 2">
    <name type="scientific">Aspergillus fumigatus</name>
    <name type="common">Neosartorya fumigata</name>
    <dbReference type="NCBI Taxonomy" id="746128"/>
    <lineage>
        <taxon>Eukaryota</taxon>
        <taxon>Fungi</taxon>
        <taxon>Dikarya</taxon>
        <taxon>Ascomycota</taxon>
        <taxon>Pezizomycotina</taxon>
        <taxon>Eurotiomycetes</taxon>
        <taxon>Eurotiomycetidae</taxon>
        <taxon>Eurotiales</taxon>
        <taxon>Aspergillaceae</taxon>
        <taxon>Aspergillus</taxon>
        <taxon>Aspergillus subgen. Fumigati</taxon>
    </lineage>
</organism>
<protein>
    <submittedName>
        <fullName evidence="1">Uncharacterized protein</fullName>
    </submittedName>
</protein>
<gene>
    <name evidence="1" type="ORF">KXV57_007685</name>
</gene>
<name>A0A229X624_ASPFM</name>
<evidence type="ECO:0000313" key="1">
    <source>
        <dbReference type="EMBL" id="KAH1902101.1"/>
    </source>
</evidence>
<comment type="caution">
    <text evidence="1">The sequence shown here is derived from an EMBL/GenBank/DDBJ whole genome shotgun (WGS) entry which is preliminary data.</text>
</comment>
<dbReference type="EMBL" id="JAIBSC010000062">
    <property type="protein sequence ID" value="KAH1902101.1"/>
    <property type="molecule type" value="Genomic_DNA"/>
</dbReference>
<dbReference type="AlphaFoldDB" id="A0A229X624"/>
<reference evidence="1" key="1">
    <citation type="submission" date="2021-08" db="EMBL/GenBank/DDBJ databases">
        <title>Global Aspergillus fumigatus from environmental and clinical sources.</title>
        <authorList>
            <person name="Barber A."/>
            <person name="Sae-Ong T."/>
        </authorList>
    </citation>
    <scope>NUCLEOTIDE SEQUENCE</scope>
    <source>
        <strain evidence="1">NRZ-2016-071</strain>
    </source>
</reference>
<dbReference type="Proteomes" id="UP000813423">
    <property type="component" value="Unassembled WGS sequence"/>
</dbReference>
<proteinExistence type="predicted"/>
<sequence length="177" mass="19181">MSFIPTTLYYASAAIHAVSIPGHVLFGIREVDPAIATIPPSEKHALGKATATTAWDMVNALLAASALLNIQWSRVGVRTLEEKAIIWTTVLAGTFTGWRYFKVRSYAGLGCLWVAPWLTAGAMVYEKLGSAPLSRGHSGHLPIGSVVFHRFRAPSAICVLRWKSKYHTGFASEISGI</sequence>
<dbReference type="OMA" id="WDMVNAL"/>